<reference evidence="1 2" key="1">
    <citation type="journal article" date="2022" name="Hortic Res">
        <title>A haplotype resolved chromosomal level avocado genome allows analysis of novel avocado genes.</title>
        <authorList>
            <person name="Nath O."/>
            <person name="Fletcher S.J."/>
            <person name="Hayward A."/>
            <person name="Shaw L.M."/>
            <person name="Masouleh A.K."/>
            <person name="Furtado A."/>
            <person name="Henry R.J."/>
            <person name="Mitter N."/>
        </authorList>
    </citation>
    <scope>NUCLEOTIDE SEQUENCE [LARGE SCALE GENOMIC DNA]</scope>
    <source>
        <strain evidence="2">cv. Hass</strain>
    </source>
</reference>
<evidence type="ECO:0000313" key="2">
    <source>
        <dbReference type="Proteomes" id="UP001234297"/>
    </source>
</evidence>
<gene>
    <name evidence="1" type="ORF">MRB53_002102</name>
</gene>
<proteinExistence type="predicted"/>
<comment type="caution">
    <text evidence="1">The sequence shown here is derived from an EMBL/GenBank/DDBJ whole genome shotgun (WGS) entry which is preliminary data.</text>
</comment>
<dbReference type="EMBL" id="CM056809">
    <property type="protein sequence ID" value="KAJ8649079.1"/>
    <property type="molecule type" value="Genomic_DNA"/>
</dbReference>
<organism evidence="1 2">
    <name type="scientific">Persea americana</name>
    <name type="common">Avocado</name>
    <dbReference type="NCBI Taxonomy" id="3435"/>
    <lineage>
        <taxon>Eukaryota</taxon>
        <taxon>Viridiplantae</taxon>
        <taxon>Streptophyta</taxon>
        <taxon>Embryophyta</taxon>
        <taxon>Tracheophyta</taxon>
        <taxon>Spermatophyta</taxon>
        <taxon>Magnoliopsida</taxon>
        <taxon>Magnoliidae</taxon>
        <taxon>Laurales</taxon>
        <taxon>Lauraceae</taxon>
        <taxon>Persea</taxon>
    </lineage>
</organism>
<name>A0ACC2MV63_PERAE</name>
<protein>
    <submittedName>
        <fullName evidence="1">Uncharacterized protein</fullName>
    </submittedName>
</protein>
<keyword evidence="2" id="KW-1185">Reference proteome</keyword>
<sequence>MLDLSISQPAPARRPPSSLEPVAIDSQRPGAATSPSGQVLLLSQRLGAASYPAANLPILFQRLSLPHPCHRCFPLLTGHYSTAQLSAIIPSLSPGHSSSLHSARSTFPLHLLLATPPGPAAIPSPAATPSHCDSLRPLFPLQPKPASPLPSSALDQFPLLAQSPAISSSSVLAVNCCFHSQRPPFSLPAQSHSQQPFSFPALSPRSLISLHSVRPDFSLHSQRLAPVASCFSLLLFFLFRLQIHLHRLPPVAAPPLSPTCEPPAAIPPALQPLALSCLWQPSTCTT</sequence>
<dbReference type="Proteomes" id="UP001234297">
    <property type="component" value="Chromosome 1"/>
</dbReference>
<accession>A0ACC2MV63</accession>
<evidence type="ECO:0000313" key="1">
    <source>
        <dbReference type="EMBL" id="KAJ8649079.1"/>
    </source>
</evidence>